<protein>
    <submittedName>
        <fullName evidence="1">Uncharacterized protein</fullName>
    </submittedName>
</protein>
<reference evidence="1 2" key="1">
    <citation type="submission" date="2024-04" db="EMBL/GenBank/DDBJ databases">
        <title>Polymorphospora sp. isolated from Baiyangdian Lake in Xiong'an New Area.</title>
        <authorList>
            <person name="Zhang X."/>
            <person name="Liu J."/>
        </authorList>
    </citation>
    <scope>NUCLEOTIDE SEQUENCE [LARGE SCALE GENOMIC DNA]</scope>
    <source>
        <strain evidence="1 2">2-325</strain>
    </source>
</reference>
<gene>
    <name evidence="1" type="ORF">AAFH96_05820</name>
</gene>
<dbReference type="Proteomes" id="UP001582793">
    <property type="component" value="Unassembled WGS sequence"/>
</dbReference>
<organism evidence="1 2">
    <name type="scientific">Polymorphospora lycopeni</name>
    <dbReference type="NCBI Taxonomy" id="3140240"/>
    <lineage>
        <taxon>Bacteria</taxon>
        <taxon>Bacillati</taxon>
        <taxon>Actinomycetota</taxon>
        <taxon>Actinomycetes</taxon>
        <taxon>Micromonosporales</taxon>
        <taxon>Micromonosporaceae</taxon>
        <taxon>Polymorphospora</taxon>
    </lineage>
</organism>
<keyword evidence="2" id="KW-1185">Reference proteome</keyword>
<sequence>MAPTDSPAEGSHDWIEAQVAGRHYSVTTIAHHFAYSYLKPNLRLIGAGFAAVAFDMISRLPDGPQLTEGLCNLVGVRDHFIRAAMEAERQGGDDG</sequence>
<evidence type="ECO:0000313" key="1">
    <source>
        <dbReference type="EMBL" id="MFB6392622.1"/>
    </source>
</evidence>
<accession>A0ABV5CKU6</accession>
<comment type="caution">
    <text evidence="1">The sequence shown here is derived from an EMBL/GenBank/DDBJ whole genome shotgun (WGS) entry which is preliminary data.</text>
</comment>
<dbReference type="EMBL" id="JBCGDC010000011">
    <property type="protein sequence ID" value="MFB6392622.1"/>
    <property type="molecule type" value="Genomic_DNA"/>
</dbReference>
<evidence type="ECO:0000313" key="2">
    <source>
        <dbReference type="Proteomes" id="UP001582793"/>
    </source>
</evidence>
<dbReference type="RefSeq" id="WP_375733337.1">
    <property type="nucleotide sequence ID" value="NZ_JBCGDC010000011.1"/>
</dbReference>
<name>A0ABV5CKU6_9ACTN</name>
<proteinExistence type="predicted"/>